<feature type="domain" description="Quercetin 2,3-dioxygenase C-terminal cupin" evidence="4">
    <location>
        <begin position="143"/>
        <end position="229"/>
    </location>
</feature>
<dbReference type="Pfam" id="PF02678">
    <property type="entry name" value="Pirin"/>
    <property type="match status" value="1"/>
</dbReference>
<evidence type="ECO:0000313" key="5">
    <source>
        <dbReference type="EMBL" id="MFC4655000.1"/>
    </source>
</evidence>
<gene>
    <name evidence="5" type="ORF">ACFO3I_08240</name>
</gene>
<proteinExistence type="inferred from homology"/>
<reference evidence="6" key="1">
    <citation type="journal article" date="2019" name="Int. J. Syst. Evol. Microbiol.">
        <title>The Global Catalogue of Microorganisms (GCM) 10K type strain sequencing project: providing services to taxonomists for standard genome sequencing and annotation.</title>
        <authorList>
            <consortium name="The Broad Institute Genomics Platform"/>
            <consortium name="The Broad Institute Genome Sequencing Center for Infectious Disease"/>
            <person name="Wu L."/>
            <person name="Ma J."/>
        </authorList>
    </citation>
    <scope>NUCLEOTIDE SEQUENCE [LARGE SCALE GENOMIC DNA]</scope>
    <source>
        <strain evidence="6">DT28</strain>
    </source>
</reference>
<dbReference type="PANTHER" id="PTHR43212">
    <property type="entry name" value="QUERCETIN 2,3-DIOXYGENASE"/>
    <property type="match status" value="1"/>
</dbReference>
<dbReference type="PANTHER" id="PTHR43212:SF3">
    <property type="entry name" value="QUERCETIN 2,3-DIOXYGENASE"/>
    <property type="match status" value="1"/>
</dbReference>
<protein>
    <submittedName>
        <fullName evidence="5">Pirin family protein</fullName>
    </submittedName>
</protein>
<keyword evidence="6" id="KW-1185">Reference proteome</keyword>
<evidence type="ECO:0000259" key="4">
    <source>
        <dbReference type="Pfam" id="PF17954"/>
    </source>
</evidence>
<dbReference type="CDD" id="cd02910">
    <property type="entry name" value="cupin_Yhhw_N"/>
    <property type="match status" value="1"/>
</dbReference>
<comment type="caution">
    <text evidence="5">The sequence shown here is derived from an EMBL/GenBank/DDBJ whole genome shotgun (WGS) entry which is preliminary data.</text>
</comment>
<organism evidence="5 6">
    <name type="scientific">Rheinheimera marina</name>
    <dbReference type="NCBI Taxonomy" id="1774958"/>
    <lineage>
        <taxon>Bacteria</taxon>
        <taxon>Pseudomonadati</taxon>
        <taxon>Pseudomonadota</taxon>
        <taxon>Gammaproteobacteria</taxon>
        <taxon>Chromatiales</taxon>
        <taxon>Chromatiaceae</taxon>
        <taxon>Rheinheimera</taxon>
    </lineage>
</organism>
<dbReference type="EMBL" id="JBHSGB010000006">
    <property type="protein sequence ID" value="MFC4655000.1"/>
    <property type="molecule type" value="Genomic_DNA"/>
</dbReference>
<dbReference type="SUPFAM" id="SSF51182">
    <property type="entry name" value="RmlC-like cupins"/>
    <property type="match status" value="1"/>
</dbReference>
<dbReference type="InterPro" id="IPR003829">
    <property type="entry name" value="Pirin_N_dom"/>
</dbReference>
<evidence type="ECO:0000313" key="6">
    <source>
        <dbReference type="Proteomes" id="UP001595962"/>
    </source>
</evidence>
<dbReference type="Gene3D" id="2.60.120.10">
    <property type="entry name" value="Jelly Rolls"/>
    <property type="match status" value="2"/>
</dbReference>
<accession>A0ABV9JLA1</accession>
<dbReference type="RefSeq" id="WP_377333232.1">
    <property type="nucleotide sequence ID" value="NZ_JBHSGB010000006.1"/>
</dbReference>
<feature type="domain" description="Pirin N-terminal" evidence="3">
    <location>
        <begin position="9"/>
        <end position="119"/>
    </location>
</feature>
<dbReference type="Proteomes" id="UP001595962">
    <property type="component" value="Unassembled WGS sequence"/>
</dbReference>
<comment type="similarity">
    <text evidence="1 2">Belongs to the pirin family.</text>
</comment>
<sequence>MLVFRASKDRGAASFGWLNSKHTFSFGRYYDPTQMGFSALRVINDDEVAPAAGFDTHGHQDMEIISYVLQGEIAHKDSAGNIKTLPAGEFQLMSAGKGIYHSEFNASDSNNLKFLQIWIQPNQFGGAPGYQQKAFERQNGLNLIISPDGRDGSLQMKQNAFLHQLILPQGEQLALPVQADRRYYLHLITGSLQLGEQRLQPGDGIKVAQLSSLSAEALEGPVEALWFDLP</sequence>
<dbReference type="InterPro" id="IPR014710">
    <property type="entry name" value="RmlC-like_jellyroll"/>
</dbReference>
<dbReference type="InterPro" id="IPR041602">
    <property type="entry name" value="Quercetinase_C"/>
</dbReference>
<evidence type="ECO:0000259" key="3">
    <source>
        <dbReference type="Pfam" id="PF02678"/>
    </source>
</evidence>
<dbReference type="InterPro" id="IPR012093">
    <property type="entry name" value="Pirin"/>
</dbReference>
<dbReference type="Pfam" id="PF17954">
    <property type="entry name" value="Pirin_C_2"/>
    <property type="match status" value="1"/>
</dbReference>
<evidence type="ECO:0000256" key="1">
    <source>
        <dbReference type="ARBA" id="ARBA00008416"/>
    </source>
</evidence>
<evidence type="ECO:0000256" key="2">
    <source>
        <dbReference type="RuleBase" id="RU003457"/>
    </source>
</evidence>
<dbReference type="InterPro" id="IPR011051">
    <property type="entry name" value="RmlC_Cupin_sf"/>
</dbReference>
<name>A0ABV9JLA1_9GAMM</name>